<keyword evidence="12" id="KW-0472">Membrane</keyword>
<evidence type="ECO:0000256" key="11">
    <source>
        <dbReference type="ARBA" id="ARBA00023065"/>
    </source>
</evidence>
<dbReference type="GO" id="GO:0046872">
    <property type="term" value="F:metal ion binding"/>
    <property type="evidence" value="ECO:0007669"/>
    <property type="project" value="UniProtKB-KW"/>
</dbReference>
<evidence type="ECO:0000256" key="16">
    <source>
        <dbReference type="SAM" id="SignalP"/>
    </source>
</evidence>
<dbReference type="Pfam" id="PF08399">
    <property type="entry name" value="VWA_N"/>
    <property type="match status" value="1"/>
</dbReference>
<evidence type="ECO:0000256" key="5">
    <source>
        <dbReference type="ARBA" id="ARBA00022692"/>
    </source>
</evidence>
<evidence type="ECO:0000256" key="9">
    <source>
        <dbReference type="ARBA" id="ARBA00022882"/>
    </source>
</evidence>
<evidence type="ECO:0000256" key="3">
    <source>
        <dbReference type="ARBA" id="ARBA00022568"/>
    </source>
</evidence>
<dbReference type="Gene3D" id="3.30.450.20">
    <property type="entry name" value="PAS domain"/>
    <property type="match status" value="1"/>
</dbReference>
<evidence type="ECO:0000256" key="12">
    <source>
        <dbReference type="ARBA" id="ARBA00023136"/>
    </source>
</evidence>
<dbReference type="SUPFAM" id="SSF53300">
    <property type="entry name" value="vWA-like"/>
    <property type="match status" value="1"/>
</dbReference>
<gene>
    <name evidence="18" type="ORF">PMEA_00032891</name>
</gene>
<accession>A0AAU9W5J1</accession>
<evidence type="ECO:0000256" key="6">
    <source>
        <dbReference type="ARBA" id="ARBA00022723"/>
    </source>
</evidence>
<dbReference type="InterPro" id="IPR036465">
    <property type="entry name" value="vWFA_dom_sf"/>
</dbReference>
<evidence type="ECO:0000256" key="4">
    <source>
        <dbReference type="ARBA" id="ARBA00022673"/>
    </source>
</evidence>
<feature type="chain" id="PRO_5043852175" description="VWFA domain-containing protein" evidence="16">
    <location>
        <begin position="27"/>
        <end position="1077"/>
    </location>
</feature>
<keyword evidence="7 16" id="KW-0732">Signal</keyword>
<dbReference type="SMART" id="SM00327">
    <property type="entry name" value="VWA"/>
    <property type="match status" value="1"/>
</dbReference>
<name>A0AAU9W5J1_9CNID</name>
<comment type="subcellular location">
    <subcellularLocation>
        <location evidence="1">Membrane</location>
        <topology evidence="1">Single-pass type I membrane protein</topology>
    </subcellularLocation>
</comment>
<evidence type="ECO:0000256" key="1">
    <source>
        <dbReference type="ARBA" id="ARBA00004479"/>
    </source>
</evidence>
<keyword evidence="8" id="KW-0106">Calcium</keyword>
<dbReference type="GO" id="GO:0005891">
    <property type="term" value="C:voltage-gated calcium channel complex"/>
    <property type="evidence" value="ECO:0007669"/>
    <property type="project" value="TreeGrafter"/>
</dbReference>
<dbReference type="InterPro" id="IPR002035">
    <property type="entry name" value="VWF_A"/>
</dbReference>
<evidence type="ECO:0000256" key="8">
    <source>
        <dbReference type="ARBA" id="ARBA00022837"/>
    </source>
</evidence>
<feature type="signal peptide" evidence="16">
    <location>
        <begin position="1"/>
        <end position="26"/>
    </location>
</feature>
<evidence type="ECO:0000256" key="15">
    <source>
        <dbReference type="ARBA" id="ARBA00023303"/>
    </source>
</evidence>
<evidence type="ECO:0000313" key="18">
    <source>
        <dbReference type="EMBL" id="CAH3045784.1"/>
    </source>
</evidence>
<keyword evidence="2" id="KW-0813">Transport</keyword>
<dbReference type="Pfam" id="PF08473">
    <property type="entry name" value="VGCC_alpha2"/>
    <property type="match status" value="1"/>
</dbReference>
<keyword evidence="4" id="KW-0107">Calcium channel</keyword>
<keyword evidence="15" id="KW-0407">Ion channel</keyword>
<evidence type="ECO:0000256" key="10">
    <source>
        <dbReference type="ARBA" id="ARBA00022989"/>
    </source>
</evidence>
<evidence type="ECO:0000313" key="19">
    <source>
        <dbReference type="Proteomes" id="UP001159428"/>
    </source>
</evidence>
<dbReference type="InterPro" id="IPR013608">
    <property type="entry name" value="VWA_N"/>
</dbReference>
<dbReference type="AlphaFoldDB" id="A0AAU9W5J1"/>
<keyword evidence="10" id="KW-1133">Transmembrane helix</keyword>
<dbReference type="InterPro" id="IPR013680">
    <property type="entry name" value="VDCC_a2/dsu"/>
</dbReference>
<evidence type="ECO:0000256" key="14">
    <source>
        <dbReference type="ARBA" id="ARBA00023180"/>
    </source>
</evidence>
<dbReference type="InterPro" id="IPR051173">
    <property type="entry name" value="Ca_channel_alpha-2/delta"/>
</dbReference>
<dbReference type="Proteomes" id="UP001159428">
    <property type="component" value="Unassembled WGS sequence"/>
</dbReference>
<keyword evidence="14" id="KW-0325">Glycoprotein</keyword>
<reference evidence="18 19" key="1">
    <citation type="submission" date="2022-05" db="EMBL/GenBank/DDBJ databases">
        <authorList>
            <consortium name="Genoscope - CEA"/>
            <person name="William W."/>
        </authorList>
    </citation>
    <scope>NUCLEOTIDE SEQUENCE [LARGE SCALE GENOMIC DNA]</scope>
</reference>
<sequence>MKMAVNLTRLLALFSVFCVLAETAGSLRIENVKSWADELGRVLSEFFNNTTQYSKIQEDYHQSSKLSTTDRNGSAIAEKMKQRLEGILQGKIESIRNLASKAAELRKNYTYKTGSEIEQTEYFNTKELTGLPLERDPKFSEKVAINKSSSVVHIPTDVYSRGVKILNTINWTDGLNKYFKENEQKDPSLLWQYFGSSDGVYRVYPGFEWGNTGTDVYDNRRRSWYIQGSSAPKDLIMVLDLSGSMAGQKLSILRLASLSLLETLQENDFVNIVAVYEGEPVMLCQLTKDGSRIPNDDLPTAECSRQLLQATAQNKKFLQQFIPQNTFAKGIARVSTGFQLAIDVLKDSREKRNFSSSNCTQAIVLFTDGMEDSQHELSEDIFKKENEDKKIHVFTYLVGSEKGAKFEPLKGISDTNGGCLFNIQTLSDVREKVLSYVSVLSRPLAFAKGGPDTSWTPIYLDQLGLGLMITLVAPVFNITSPEDKGQLLGVVGTDMPLPQLEGTVPLSEVGVNGYGFAINNNGFVVFHPGLNKQKDPPNIALNEVEYNQEGAKKLMREMIDRVTGHMNFTNRLISDDKLRLSLEDNFHFFYSPVDNTSFSAAVAIPNYGLKLLQAKDMNVDDADVETYLSSSKNGEDVIVAPWEICRGTPVAAKETTPVYKPSTANATDIIDDTNRANNCDKYKLQNLLFDANLTKERASKKWNVKKMEEDKIHSVFVATHGGIMRFLKTGSAAPFTTRDFMKEQFYKEAAQYAQKEKNVIVLSIPYRGQNKGNQPASNESIVINASSAIVKDDVVAAVAGMQFDQEKMQEIFNTTAGSEVDCQDSEVYCRLINDDGLILASNQKDNEVGEFFGVPEGAVLKHFLNNSQFKEFNFSNVQGECKKPQKIVSSARTLLNPLFAVSSYVQFWTQTVFWSLMQFNIYSFFSRGNTALAEEEEEMKIPCTQELKFYKGENFTEKKEDDMVCPESDSNCDKLTWIVYPAPVKNTNLLLVIVKKNCQCEDNERIKVTLTPKDFVSSITEPRLMSYRKPPELESLCKAKGEGKPPCASASLCSPHLITLLILLTISLLLPTNHHGR</sequence>
<dbReference type="EMBL" id="CALNXJ010000008">
    <property type="protein sequence ID" value="CAH3045784.1"/>
    <property type="molecule type" value="Genomic_DNA"/>
</dbReference>
<keyword evidence="19" id="KW-1185">Reference proteome</keyword>
<protein>
    <recommendedName>
        <fullName evidence="17">VWFA domain-containing protein</fullName>
    </recommendedName>
</protein>
<evidence type="ECO:0000256" key="13">
    <source>
        <dbReference type="ARBA" id="ARBA00023157"/>
    </source>
</evidence>
<feature type="domain" description="VWFA" evidence="17">
    <location>
        <begin position="234"/>
        <end position="437"/>
    </location>
</feature>
<proteinExistence type="predicted"/>
<dbReference type="GO" id="GO:0005245">
    <property type="term" value="F:voltage-gated calcium channel activity"/>
    <property type="evidence" value="ECO:0007669"/>
    <property type="project" value="TreeGrafter"/>
</dbReference>
<keyword evidence="9" id="KW-0851">Voltage-gated channel</keyword>
<evidence type="ECO:0000256" key="2">
    <source>
        <dbReference type="ARBA" id="ARBA00022448"/>
    </source>
</evidence>
<dbReference type="PROSITE" id="PS50234">
    <property type="entry name" value="VWFA"/>
    <property type="match status" value="1"/>
</dbReference>
<keyword evidence="3" id="KW-0109">Calcium transport</keyword>
<keyword evidence="5" id="KW-0812">Transmembrane</keyword>
<keyword evidence="13" id="KW-1015">Disulfide bond</keyword>
<dbReference type="Pfam" id="PF00092">
    <property type="entry name" value="VWA"/>
    <property type="match status" value="1"/>
</dbReference>
<comment type="caution">
    <text evidence="18">The sequence shown here is derived from an EMBL/GenBank/DDBJ whole genome shotgun (WGS) entry which is preliminary data.</text>
</comment>
<organism evidence="18 19">
    <name type="scientific">Pocillopora meandrina</name>
    <dbReference type="NCBI Taxonomy" id="46732"/>
    <lineage>
        <taxon>Eukaryota</taxon>
        <taxon>Metazoa</taxon>
        <taxon>Cnidaria</taxon>
        <taxon>Anthozoa</taxon>
        <taxon>Hexacorallia</taxon>
        <taxon>Scleractinia</taxon>
        <taxon>Astrocoeniina</taxon>
        <taxon>Pocilloporidae</taxon>
        <taxon>Pocillopora</taxon>
    </lineage>
</organism>
<dbReference type="Gene3D" id="3.40.50.410">
    <property type="entry name" value="von Willebrand factor, type A domain"/>
    <property type="match status" value="1"/>
</dbReference>
<keyword evidence="6" id="KW-0479">Metal-binding</keyword>
<dbReference type="PANTHER" id="PTHR10166">
    <property type="entry name" value="VOLTAGE-DEPENDENT CALCIUM CHANNEL SUBUNIT ALPHA-2/DELTA-RELATED"/>
    <property type="match status" value="1"/>
</dbReference>
<evidence type="ECO:0000256" key="7">
    <source>
        <dbReference type="ARBA" id="ARBA00022729"/>
    </source>
</evidence>
<dbReference type="PANTHER" id="PTHR10166:SF37">
    <property type="entry name" value="STOLID, ISOFORM H"/>
    <property type="match status" value="1"/>
</dbReference>
<keyword evidence="11" id="KW-0406">Ion transport</keyword>
<evidence type="ECO:0000259" key="17">
    <source>
        <dbReference type="PROSITE" id="PS50234"/>
    </source>
</evidence>